<keyword evidence="3" id="KW-1185">Reference proteome</keyword>
<dbReference type="Pfam" id="PF03358">
    <property type="entry name" value="FMN_red"/>
    <property type="match status" value="1"/>
</dbReference>
<proteinExistence type="predicted"/>
<dbReference type="GO" id="GO:0010181">
    <property type="term" value="F:FMN binding"/>
    <property type="evidence" value="ECO:0007669"/>
    <property type="project" value="TreeGrafter"/>
</dbReference>
<dbReference type="RefSeq" id="WP_162669167.1">
    <property type="nucleotide sequence ID" value="NZ_LR593886.1"/>
</dbReference>
<evidence type="ECO:0000313" key="2">
    <source>
        <dbReference type="EMBL" id="VTR94663.1"/>
    </source>
</evidence>
<dbReference type="Gene3D" id="3.40.50.360">
    <property type="match status" value="1"/>
</dbReference>
<dbReference type="KEGG" id="gms:SOIL9_30510"/>
<dbReference type="AlphaFoldDB" id="A0A6P2D0M2"/>
<dbReference type="InterPro" id="IPR050712">
    <property type="entry name" value="NAD(P)H-dep_reductase"/>
</dbReference>
<gene>
    <name evidence="2" type="ORF">SOIL9_30510</name>
</gene>
<dbReference type="InterPro" id="IPR029039">
    <property type="entry name" value="Flavoprotein-like_sf"/>
</dbReference>
<organism evidence="2 3">
    <name type="scientific">Gemmata massiliana</name>
    <dbReference type="NCBI Taxonomy" id="1210884"/>
    <lineage>
        <taxon>Bacteria</taxon>
        <taxon>Pseudomonadati</taxon>
        <taxon>Planctomycetota</taxon>
        <taxon>Planctomycetia</taxon>
        <taxon>Gemmatales</taxon>
        <taxon>Gemmataceae</taxon>
        <taxon>Gemmata</taxon>
    </lineage>
</organism>
<reference evidence="2 3" key="1">
    <citation type="submission" date="2019-05" db="EMBL/GenBank/DDBJ databases">
        <authorList>
            <consortium name="Science for Life Laboratories"/>
        </authorList>
    </citation>
    <scope>NUCLEOTIDE SEQUENCE [LARGE SCALE GENOMIC DNA]</scope>
    <source>
        <strain evidence="2">Soil9</strain>
    </source>
</reference>
<dbReference type="PANTHER" id="PTHR30543:SF21">
    <property type="entry name" value="NAD(P)H-DEPENDENT FMN REDUCTASE LOT6"/>
    <property type="match status" value="1"/>
</dbReference>
<dbReference type="GO" id="GO:0016491">
    <property type="term" value="F:oxidoreductase activity"/>
    <property type="evidence" value="ECO:0007669"/>
    <property type="project" value="InterPro"/>
</dbReference>
<protein>
    <recommendedName>
        <fullName evidence="1">NADPH-dependent FMN reductase-like domain-containing protein</fullName>
    </recommendedName>
</protein>
<dbReference type="InterPro" id="IPR005025">
    <property type="entry name" value="FMN_Rdtase-like_dom"/>
</dbReference>
<accession>A0A6P2D0M2</accession>
<sequence length="190" mass="19743">MTAPAAAKRPATVLAVSGSLRAASSNTNLLRAAALVAPPYITVSLFAGLGSLPLFNPDLDHEDEPLPSVEEWRALLRTADAVLISTPEYAHGVPGALKNALDWVVGSGELVGKPVGLVNAFPRSTHAQASLVETLTVMSAVLPPDAVVAVPPECKRLDPKGMASAPEIAGPFQQALDALVRVRDACCPNR</sequence>
<name>A0A6P2D0M2_9BACT</name>
<feature type="domain" description="NADPH-dependent FMN reductase-like" evidence="1">
    <location>
        <begin position="12"/>
        <end position="151"/>
    </location>
</feature>
<dbReference type="Proteomes" id="UP000464178">
    <property type="component" value="Chromosome"/>
</dbReference>
<dbReference type="EMBL" id="LR593886">
    <property type="protein sequence ID" value="VTR94663.1"/>
    <property type="molecule type" value="Genomic_DNA"/>
</dbReference>
<dbReference type="SUPFAM" id="SSF52218">
    <property type="entry name" value="Flavoproteins"/>
    <property type="match status" value="1"/>
</dbReference>
<dbReference type="GO" id="GO:0005829">
    <property type="term" value="C:cytosol"/>
    <property type="evidence" value="ECO:0007669"/>
    <property type="project" value="TreeGrafter"/>
</dbReference>
<dbReference type="PANTHER" id="PTHR30543">
    <property type="entry name" value="CHROMATE REDUCTASE"/>
    <property type="match status" value="1"/>
</dbReference>
<evidence type="ECO:0000313" key="3">
    <source>
        <dbReference type="Proteomes" id="UP000464178"/>
    </source>
</evidence>
<evidence type="ECO:0000259" key="1">
    <source>
        <dbReference type="Pfam" id="PF03358"/>
    </source>
</evidence>